<dbReference type="Pfam" id="PF03184">
    <property type="entry name" value="DDE_1"/>
    <property type="match status" value="1"/>
</dbReference>
<evidence type="ECO:0000259" key="5">
    <source>
        <dbReference type="PROSITE" id="PS51253"/>
    </source>
</evidence>
<dbReference type="Pfam" id="PF05225">
    <property type="entry name" value="HTH_psq"/>
    <property type="match status" value="1"/>
</dbReference>
<dbReference type="Gene3D" id="3.30.420.10">
    <property type="entry name" value="Ribonuclease H-like superfamily/Ribonuclease H"/>
    <property type="match status" value="1"/>
</dbReference>
<feature type="compositionally biased region" description="Polar residues" evidence="4">
    <location>
        <begin position="430"/>
        <end position="447"/>
    </location>
</feature>
<gene>
    <name evidence="6" type="ORF">PARMNEM_LOCUS15831</name>
</gene>
<dbReference type="InterPro" id="IPR009057">
    <property type="entry name" value="Homeodomain-like_sf"/>
</dbReference>
<feature type="compositionally biased region" description="Basic residues" evidence="4">
    <location>
        <begin position="541"/>
        <end position="555"/>
    </location>
</feature>
<evidence type="ECO:0000313" key="6">
    <source>
        <dbReference type="EMBL" id="CAK1596490.1"/>
    </source>
</evidence>
<feature type="region of interest" description="Disordered" evidence="4">
    <location>
        <begin position="428"/>
        <end position="453"/>
    </location>
</feature>
<reference evidence="6 7" key="1">
    <citation type="submission" date="2023-11" db="EMBL/GenBank/DDBJ databases">
        <authorList>
            <person name="Hedman E."/>
            <person name="Englund M."/>
            <person name="Stromberg M."/>
            <person name="Nyberg Akerstrom W."/>
            <person name="Nylinder S."/>
            <person name="Jareborg N."/>
            <person name="Kallberg Y."/>
            <person name="Kronander E."/>
        </authorList>
    </citation>
    <scope>NUCLEOTIDE SEQUENCE [LARGE SCALE GENOMIC DNA]</scope>
</reference>
<feature type="domain" description="HTH CENPB-type" evidence="5">
    <location>
        <begin position="67"/>
        <end position="144"/>
    </location>
</feature>
<dbReference type="InterPro" id="IPR050863">
    <property type="entry name" value="CenT-Element_Derived"/>
</dbReference>
<dbReference type="EMBL" id="CAVLGL010000093">
    <property type="protein sequence ID" value="CAK1596490.1"/>
    <property type="molecule type" value="Genomic_DNA"/>
</dbReference>
<dbReference type="PROSITE" id="PS51253">
    <property type="entry name" value="HTH_CENPB"/>
    <property type="match status" value="1"/>
</dbReference>
<evidence type="ECO:0000256" key="4">
    <source>
        <dbReference type="SAM" id="MobiDB-lite"/>
    </source>
</evidence>
<evidence type="ECO:0000256" key="2">
    <source>
        <dbReference type="ARBA" id="ARBA00023125"/>
    </source>
</evidence>
<dbReference type="PANTHER" id="PTHR19303:SF74">
    <property type="entry name" value="POGO TRANSPOSABLE ELEMENT WITH KRAB DOMAIN"/>
    <property type="match status" value="1"/>
</dbReference>
<proteinExistence type="predicted"/>
<organism evidence="6 7">
    <name type="scientific">Parnassius mnemosyne</name>
    <name type="common">clouded apollo</name>
    <dbReference type="NCBI Taxonomy" id="213953"/>
    <lineage>
        <taxon>Eukaryota</taxon>
        <taxon>Metazoa</taxon>
        <taxon>Ecdysozoa</taxon>
        <taxon>Arthropoda</taxon>
        <taxon>Hexapoda</taxon>
        <taxon>Insecta</taxon>
        <taxon>Pterygota</taxon>
        <taxon>Neoptera</taxon>
        <taxon>Endopterygota</taxon>
        <taxon>Lepidoptera</taxon>
        <taxon>Glossata</taxon>
        <taxon>Ditrysia</taxon>
        <taxon>Papilionoidea</taxon>
        <taxon>Papilionidae</taxon>
        <taxon>Parnassiinae</taxon>
        <taxon>Parnassini</taxon>
        <taxon>Parnassius</taxon>
        <taxon>Driopa</taxon>
    </lineage>
</organism>
<dbReference type="Proteomes" id="UP001314205">
    <property type="component" value="Unassembled WGS sequence"/>
</dbReference>
<dbReference type="InterPro" id="IPR006600">
    <property type="entry name" value="HTH_CenpB_DNA-bd_dom"/>
</dbReference>
<keyword evidence="7" id="KW-1185">Reference proteome</keyword>
<dbReference type="SMART" id="SM00674">
    <property type="entry name" value="CENPB"/>
    <property type="match status" value="1"/>
</dbReference>
<evidence type="ECO:0000256" key="3">
    <source>
        <dbReference type="ARBA" id="ARBA00023242"/>
    </source>
</evidence>
<comment type="subcellular location">
    <subcellularLocation>
        <location evidence="1">Nucleus</location>
    </subcellularLocation>
</comment>
<sequence length="628" mass="70906">MEEQDNKKNRKYNEATLRTAVENVLEKNMTVYRASKEFGIPWTTLKDNVLRAKEEKDKGIKTQFIMSKIGRPFSLTVEIEQKLVAYIIEMQELGFGLTVNQIRKIAFSLAEANNPKHCFSSDKGFAGWNWWVSFKQRYGLSLRIPENLSAGRASCSNPVILADFYEKLEKTLIEHDLLQSPDRIWNCDETGLMFVNKPFKIVSKIGKQYVYNRTYAEKGTTTTVLAAINASGCFLPPMTIFKGIRNIPQLSSGSLPNSLTRLSPKGWINADLFLEWLEFFSKNIPPARPVLLIMDSHASHVSPNVLAYAQSNNIILFTMPAHTSHILQPLDVGVFRPLKAAWRAELQKHKTQHPSSVPTRFDFHKFLTPAYERSFTPSNIKAGFEKTGIYPLNRTTVRPEAIAPSRLTDKPFPTEPIQKILIEEDLEDSIPNTKIETTNSDPLNDSTSQEREQEFTTICNMGSCVTKADSNVANSSPPKPKKIEIHDILILPKWIPNAKKQGSKRTVPKAICLTPVQPSTSKLQTNHTPQQPKQKPTRTTVKGKGKSVTQKKRKLSLPEDDDWTCHTCDGLYSNDVSSENGAEWITCSYCTLPYHVHCQSQDIILKGSQQQIFMCDACSVIDSDDDDH</sequence>
<feature type="compositionally biased region" description="Polar residues" evidence="4">
    <location>
        <begin position="518"/>
        <end position="540"/>
    </location>
</feature>
<comment type="caution">
    <text evidence="6">The sequence shown here is derived from an EMBL/GenBank/DDBJ whole genome shotgun (WGS) entry which is preliminary data.</text>
</comment>
<dbReference type="AlphaFoldDB" id="A0AAV1LNN7"/>
<dbReference type="GO" id="GO:0005634">
    <property type="term" value="C:nucleus"/>
    <property type="evidence" value="ECO:0007669"/>
    <property type="project" value="UniProtKB-SubCell"/>
</dbReference>
<dbReference type="PANTHER" id="PTHR19303">
    <property type="entry name" value="TRANSPOSON"/>
    <property type="match status" value="1"/>
</dbReference>
<evidence type="ECO:0000256" key="1">
    <source>
        <dbReference type="ARBA" id="ARBA00004123"/>
    </source>
</evidence>
<feature type="region of interest" description="Disordered" evidence="4">
    <location>
        <begin position="518"/>
        <end position="555"/>
    </location>
</feature>
<keyword evidence="2" id="KW-0238">DNA-binding</keyword>
<dbReference type="Pfam" id="PF03221">
    <property type="entry name" value="HTH_Tnp_Tc5"/>
    <property type="match status" value="1"/>
</dbReference>
<dbReference type="InterPro" id="IPR007889">
    <property type="entry name" value="HTH_Psq"/>
</dbReference>
<dbReference type="GO" id="GO:0003677">
    <property type="term" value="F:DNA binding"/>
    <property type="evidence" value="ECO:0007669"/>
    <property type="project" value="UniProtKB-KW"/>
</dbReference>
<evidence type="ECO:0000313" key="7">
    <source>
        <dbReference type="Proteomes" id="UP001314205"/>
    </source>
</evidence>
<dbReference type="SUPFAM" id="SSF57903">
    <property type="entry name" value="FYVE/PHD zinc finger"/>
    <property type="match status" value="1"/>
</dbReference>
<dbReference type="Gene3D" id="1.10.10.60">
    <property type="entry name" value="Homeodomain-like"/>
    <property type="match status" value="1"/>
</dbReference>
<keyword evidence="3" id="KW-0539">Nucleus</keyword>
<dbReference type="InterPro" id="IPR011011">
    <property type="entry name" value="Znf_FYVE_PHD"/>
</dbReference>
<name>A0AAV1LNN7_9NEOP</name>
<protein>
    <recommendedName>
        <fullName evidence="5">HTH CENPB-type domain-containing protein</fullName>
    </recommendedName>
</protein>
<dbReference type="SUPFAM" id="SSF46689">
    <property type="entry name" value="Homeodomain-like"/>
    <property type="match status" value="1"/>
</dbReference>
<dbReference type="InterPro" id="IPR004875">
    <property type="entry name" value="DDE_SF_endonuclease_dom"/>
</dbReference>
<dbReference type="InterPro" id="IPR036397">
    <property type="entry name" value="RNaseH_sf"/>
</dbReference>
<accession>A0AAV1LNN7</accession>